<proteinExistence type="predicted"/>
<protein>
    <recommendedName>
        <fullName evidence="6">Lantibiotic dehydratase</fullName>
    </recommendedName>
</protein>
<evidence type="ECO:0000259" key="3">
    <source>
        <dbReference type="Pfam" id="PF14028"/>
    </source>
</evidence>
<gene>
    <name evidence="4" type="ORF">ETD85_09510</name>
</gene>
<evidence type="ECO:0000259" key="2">
    <source>
        <dbReference type="Pfam" id="PF04738"/>
    </source>
</evidence>
<evidence type="ECO:0008006" key="6">
    <source>
        <dbReference type="Google" id="ProtNLM"/>
    </source>
</evidence>
<dbReference type="Proteomes" id="UP000306628">
    <property type="component" value="Unassembled WGS sequence"/>
</dbReference>
<dbReference type="RefSeq" id="WP_138689256.1">
    <property type="nucleotide sequence ID" value="NZ_JBHSAZ010000044.1"/>
</dbReference>
<evidence type="ECO:0000313" key="4">
    <source>
        <dbReference type="EMBL" id="TMR36976.1"/>
    </source>
</evidence>
<dbReference type="OrthoDB" id="1273722at2"/>
<organism evidence="4 5">
    <name type="scientific">Nonomuraea zeae</name>
    <dbReference type="NCBI Taxonomy" id="1642303"/>
    <lineage>
        <taxon>Bacteria</taxon>
        <taxon>Bacillati</taxon>
        <taxon>Actinomycetota</taxon>
        <taxon>Actinomycetes</taxon>
        <taxon>Streptosporangiales</taxon>
        <taxon>Streptosporangiaceae</taxon>
        <taxon>Nonomuraea</taxon>
    </lineage>
</organism>
<dbReference type="InterPro" id="IPR006827">
    <property type="entry name" value="Lant_deHydtase_N"/>
</dbReference>
<accession>A0A5S4GVK1</accession>
<dbReference type="InterPro" id="IPR023809">
    <property type="entry name" value="Thiopep_bacteriocin_synth_dom"/>
</dbReference>
<dbReference type="EMBL" id="VCKX01000020">
    <property type="protein sequence ID" value="TMR36976.1"/>
    <property type="molecule type" value="Genomic_DNA"/>
</dbReference>
<reference evidence="4 5" key="1">
    <citation type="submission" date="2019-05" db="EMBL/GenBank/DDBJ databases">
        <title>Draft genome sequence of Nonomuraea zeae DSM 100528.</title>
        <authorList>
            <person name="Saricaoglu S."/>
            <person name="Isik K."/>
        </authorList>
    </citation>
    <scope>NUCLEOTIDE SEQUENCE [LARGE SCALE GENOMIC DNA]</scope>
    <source>
        <strain evidence="4 5">DSM 100528</strain>
    </source>
</reference>
<sequence>MAEGPRFVAAGFSLLRMPAAPITRFPDILTGGEDEEFLAKVLRDPLLREALEVSSNSLAAVLDRIQAGQAVEASKRRRAIMATARYVLRMTGRPTPFGLLAGVAMASFGETTKVRLSGDSVKGVRPDAGWLAELLADWERRPHVRRHLRLVANDLCVVRGDRLVLPYVRHGPAGARHGRVVKELSVLYTEPVQLALEWAARPRPYTELLDRLAAAFPLVSREAIEAMMDLLMEYEVLLTDLHPPLNADPLAYVLNRLATGGDLTEAADLREIAATLEHYAQCPPGEGRSVWRTAVSAMRALQPTDHPPIHVDLRVGADVTLPQPVADEAAATVTALLRMSAAATAPKHVVQYHHEFLERYGIHQLIPLKELTDPERGLGVPDGYHGPETERGAGSAPQRRGPRDTLLLELAARALHSGLDEVILDDELVGRLAGDETLAPPPPESAELCVQVLAETAADLDAGDFRLVVSPATGSSMAGSVFGRFAYLFPESDYPMAPAEPAAAGPVRAQLLFQPGDARVANVARAPVVCDHTLTVGAFAERSDPRVLSAQDLLVGADERRLFLVSAPHGREIVAISPHVLMLAGQSPHVVRLISEITGSAQRQLHAWSWGAAELLPKLPRVRYRRTVLAPARWLPDPRLRDKRLDEHAWLAALEEWRSAWQVPDRVYVAIADNRVELDLAIPLHRRLLRHELTRTPDAFICELPGTAAEWGWLDGHANEIVIPLTMAGQAHRAVTVASRPEPAPGPRHLPGGEWLYAKLYSSADRHDEILGGHLTGLVSELPASVDRWFFLRYADPDPHLRLRFHGDPAHLHSRVLPALHDWAATLTGTGLAARLALDTYEPEVARYGGPEAIEAAERVFAADSLAVLAQFDVRNRGLSMDQELLAAANYVDLLRGLGDEDWQHWLLAQTSRGDQHAAFQATRRTAIRLIDTEGDWAALAVEEGGADVLQIWQARRAAVAAYGETVRRLLAGGRLSSTRFAVVTGLLHLHHNRSIGIRPVVETRTLAIMRGVVDAALSRKRFSL</sequence>
<evidence type="ECO:0000313" key="5">
    <source>
        <dbReference type="Proteomes" id="UP000306628"/>
    </source>
</evidence>
<dbReference type="Pfam" id="PF14028">
    <property type="entry name" value="Lant_dehydr_C"/>
    <property type="match status" value="1"/>
</dbReference>
<comment type="caution">
    <text evidence="4">The sequence shown here is derived from an EMBL/GenBank/DDBJ whole genome shotgun (WGS) entry which is preliminary data.</text>
</comment>
<dbReference type="AlphaFoldDB" id="A0A5S4GVK1"/>
<feature type="region of interest" description="Disordered" evidence="1">
    <location>
        <begin position="373"/>
        <end position="401"/>
    </location>
</feature>
<dbReference type="Pfam" id="PF04738">
    <property type="entry name" value="Lant_dehydr_N"/>
    <property type="match status" value="1"/>
</dbReference>
<keyword evidence="5" id="KW-1185">Reference proteome</keyword>
<evidence type="ECO:0000256" key="1">
    <source>
        <dbReference type="SAM" id="MobiDB-lite"/>
    </source>
</evidence>
<dbReference type="NCBIfam" id="TIGR03891">
    <property type="entry name" value="thiopep_ocin"/>
    <property type="match status" value="1"/>
</dbReference>
<feature type="domain" description="Thiopeptide-type bacteriocin biosynthesis" evidence="3">
    <location>
        <begin position="755"/>
        <end position="1011"/>
    </location>
</feature>
<feature type="domain" description="Lantibiotic dehydratase N-terminal" evidence="2">
    <location>
        <begin position="43"/>
        <end position="689"/>
    </location>
</feature>
<name>A0A5S4GVK1_9ACTN</name>